<sequence length="127" mass="13485">MIRGLRWGDGLVIALATAGVGASFLLAYSPPDTAHVGPLALVVTQAGHPQRQFPLDQEQAIRIEGVAGVTEIEIRAGRARCLRSPGSQGICESAGWLERPGDLAVSLPNRMVLQLAGSRPAFDSMHY</sequence>
<proteinExistence type="predicted"/>
<organism evidence="1 2">
    <name type="scientific">Thioalkalivibrio paradoxus ARh 1</name>
    <dbReference type="NCBI Taxonomy" id="713585"/>
    <lineage>
        <taxon>Bacteria</taxon>
        <taxon>Pseudomonadati</taxon>
        <taxon>Pseudomonadota</taxon>
        <taxon>Gammaproteobacteria</taxon>
        <taxon>Chromatiales</taxon>
        <taxon>Ectothiorhodospiraceae</taxon>
        <taxon>Thioalkalivibrio</taxon>
    </lineage>
</organism>
<name>W0DRB7_9GAMM</name>
<protein>
    <submittedName>
        <fullName evidence="1">Uncharacterized protein</fullName>
    </submittedName>
</protein>
<dbReference type="InterPro" id="IPR038690">
    <property type="entry name" value="NusG_2_sf"/>
</dbReference>
<dbReference type="OrthoDB" id="47603at2"/>
<dbReference type="Pfam" id="PF07009">
    <property type="entry name" value="NusG_II"/>
    <property type="match status" value="1"/>
</dbReference>
<keyword evidence="2" id="KW-1185">Reference proteome</keyword>
<dbReference type="KEGG" id="tti:THITH_15990"/>
<dbReference type="RefSeq" id="WP_006746892.1">
    <property type="nucleotide sequence ID" value="NZ_CP007029.1"/>
</dbReference>
<evidence type="ECO:0000313" key="2">
    <source>
        <dbReference type="Proteomes" id="UP000005289"/>
    </source>
</evidence>
<dbReference type="AlphaFoldDB" id="W0DRB7"/>
<evidence type="ECO:0000313" key="1">
    <source>
        <dbReference type="EMBL" id="AHE99538.1"/>
    </source>
</evidence>
<dbReference type="HOGENOM" id="CLU_130936_3_0_6"/>
<reference evidence="1 2" key="1">
    <citation type="submission" date="2013-12" db="EMBL/GenBank/DDBJ databases">
        <authorList>
            <consortium name="DOE Joint Genome Institute"/>
            <person name="Muyzer G."/>
            <person name="Huntemann M."/>
            <person name="Han J."/>
            <person name="Chen A."/>
            <person name="Kyrpides N."/>
            <person name="Mavromatis K."/>
            <person name="Markowitz V."/>
            <person name="Palaniappan K."/>
            <person name="Ivanova N."/>
            <person name="Schaumberg A."/>
            <person name="Pati A."/>
            <person name="Liolios K."/>
            <person name="Nordberg H.P."/>
            <person name="Cantor M.N."/>
            <person name="Hua S.X."/>
            <person name="Woyke T."/>
        </authorList>
    </citation>
    <scope>NUCLEOTIDE SEQUENCE [LARGE SCALE GENOMIC DNA]</scope>
    <source>
        <strain evidence="1 2">ARh 1</strain>
    </source>
</reference>
<gene>
    <name evidence="1" type="ORF">THITH_15990</name>
</gene>
<dbReference type="EMBL" id="CP007029">
    <property type="protein sequence ID" value="AHE99538.1"/>
    <property type="molecule type" value="Genomic_DNA"/>
</dbReference>
<dbReference type="STRING" id="713585.THITH_15990"/>
<dbReference type="Proteomes" id="UP000005289">
    <property type="component" value="Chromosome"/>
</dbReference>
<accession>W0DRB7</accession>
<dbReference type="Gene3D" id="2.60.320.10">
    <property type="entry name" value="N-utilization substance G protein NusG, insert domain"/>
    <property type="match status" value="1"/>
</dbReference>